<dbReference type="InterPro" id="IPR023198">
    <property type="entry name" value="PGP-like_dom2"/>
</dbReference>
<evidence type="ECO:0000313" key="2">
    <source>
        <dbReference type="Proteomes" id="UP001183176"/>
    </source>
</evidence>
<dbReference type="Gene3D" id="3.40.50.1000">
    <property type="entry name" value="HAD superfamily/HAD-like"/>
    <property type="match status" value="1"/>
</dbReference>
<name>A0ABU2J5D2_9ACTN</name>
<accession>A0ABU2J5D2</accession>
<proteinExistence type="predicted"/>
<dbReference type="PANTHER" id="PTHR43434">
    <property type="entry name" value="PHOSPHOGLYCOLATE PHOSPHATASE"/>
    <property type="match status" value="1"/>
</dbReference>
<sequence>MSTSVLFDLDGTLSDSAPGILGSLEFAFDELGLPWVDEVTARSLLGPPFWHSLPPLVGASRVDEVVEVYRQHYVEDGGMFNTRRYDGVMEVLTALSDAGYRLAVATSKPEIHAVRILTHLGITTFFERICGDTLDGQRGSKAMVVGEVLSRLGRPDPESVLMVGDRSHDVLGAAAHGVRCAGALWGYGTVEELTAAGALRLCERPGEVLELLGVGR</sequence>
<dbReference type="InterPro" id="IPR023214">
    <property type="entry name" value="HAD_sf"/>
</dbReference>
<comment type="caution">
    <text evidence="1">The sequence shown here is derived from an EMBL/GenBank/DDBJ whole genome shotgun (WGS) entry which is preliminary data.</text>
</comment>
<organism evidence="1 2">
    <name type="scientific">Jatrophihabitans lederbergiae</name>
    <dbReference type="NCBI Taxonomy" id="3075547"/>
    <lineage>
        <taxon>Bacteria</taxon>
        <taxon>Bacillati</taxon>
        <taxon>Actinomycetota</taxon>
        <taxon>Actinomycetes</taxon>
        <taxon>Jatrophihabitantales</taxon>
        <taxon>Jatrophihabitantaceae</taxon>
        <taxon>Jatrophihabitans</taxon>
    </lineage>
</organism>
<dbReference type="Gene3D" id="1.10.150.240">
    <property type="entry name" value="Putative phosphatase, domain 2"/>
    <property type="match status" value="1"/>
</dbReference>
<dbReference type="SFLD" id="SFLDS00003">
    <property type="entry name" value="Haloacid_Dehalogenase"/>
    <property type="match status" value="1"/>
</dbReference>
<dbReference type="Pfam" id="PF13419">
    <property type="entry name" value="HAD_2"/>
    <property type="match status" value="1"/>
</dbReference>
<evidence type="ECO:0000313" key="1">
    <source>
        <dbReference type="EMBL" id="MDT0259839.1"/>
    </source>
</evidence>
<dbReference type="PANTHER" id="PTHR43434:SF20">
    <property type="entry name" value="5'-NUCLEOTIDASE"/>
    <property type="match status" value="1"/>
</dbReference>
<dbReference type="RefSeq" id="WP_311420998.1">
    <property type="nucleotide sequence ID" value="NZ_JAVREH010000001.1"/>
</dbReference>
<dbReference type="SFLD" id="SFLDG01129">
    <property type="entry name" value="C1.5:_HAD__Beta-PGM__Phosphata"/>
    <property type="match status" value="1"/>
</dbReference>
<dbReference type="InterPro" id="IPR050155">
    <property type="entry name" value="HAD-like_hydrolase_sf"/>
</dbReference>
<protein>
    <submittedName>
        <fullName evidence="1">HAD hydrolase-like protein</fullName>
    </submittedName>
</protein>
<dbReference type="InterPro" id="IPR036412">
    <property type="entry name" value="HAD-like_sf"/>
</dbReference>
<dbReference type="EMBL" id="JAVREH010000001">
    <property type="protein sequence ID" value="MDT0259839.1"/>
    <property type="molecule type" value="Genomic_DNA"/>
</dbReference>
<dbReference type="Proteomes" id="UP001183176">
    <property type="component" value="Unassembled WGS sequence"/>
</dbReference>
<gene>
    <name evidence="1" type="ORF">RM423_00360</name>
</gene>
<keyword evidence="2" id="KW-1185">Reference proteome</keyword>
<dbReference type="SUPFAM" id="SSF56784">
    <property type="entry name" value="HAD-like"/>
    <property type="match status" value="1"/>
</dbReference>
<dbReference type="InterPro" id="IPR041492">
    <property type="entry name" value="HAD_2"/>
</dbReference>
<reference evidence="2" key="1">
    <citation type="submission" date="2023-07" db="EMBL/GenBank/DDBJ databases">
        <title>30 novel species of actinomycetes from the DSMZ collection.</title>
        <authorList>
            <person name="Nouioui I."/>
        </authorList>
    </citation>
    <scope>NUCLEOTIDE SEQUENCE [LARGE SCALE GENOMIC DNA]</scope>
    <source>
        <strain evidence="2">DSM 44399</strain>
    </source>
</reference>